<feature type="chain" id="PRO_5046611498" evidence="2">
    <location>
        <begin position="27"/>
        <end position="326"/>
    </location>
</feature>
<dbReference type="InterPro" id="IPR042100">
    <property type="entry name" value="Bug_dom1"/>
</dbReference>
<dbReference type="PANTHER" id="PTHR42928">
    <property type="entry name" value="TRICARBOXYLATE-BINDING PROTEIN"/>
    <property type="match status" value="1"/>
</dbReference>
<protein>
    <submittedName>
        <fullName evidence="3">Tripartite tricarboxylate transporter substrate binding protein</fullName>
    </submittedName>
</protein>
<dbReference type="SUPFAM" id="SSF53850">
    <property type="entry name" value="Periplasmic binding protein-like II"/>
    <property type="match status" value="1"/>
</dbReference>
<evidence type="ECO:0000256" key="1">
    <source>
        <dbReference type="ARBA" id="ARBA00006987"/>
    </source>
</evidence>
<dbReference type="Gene3D" id="3.40.190.10">
    <property type="entry name" value="Periplasmic binding protein-like II"/>
    <property type="match status" value="1"/>
</dbReference>
<accession>A0ABP8HEC6</accession>
<proteinExistence type="inferred from homology"/>
<dbReference type="EMBL" id="BAABFO010000019">
    <property type="protein sequence ID" value="GAA4338215.1"/>
    <property type="molecule type" value="Genomic_DNA"/>
</dbReference>
<evidence type="ECO:0000313" key="3">
    <source>
        <dbReference type="EMBL" id="GAA4338215.1"/>
    </source>
</evidence>
<keyword evidence="2" id="KW-0732">Signal</keyword>
<gene>
    <name evidence="3" type="ORF">GCM10023144_34930</name>
</gene>
<evidence type="ECO:0000313" key="4">
    <source>
        <dbReference type="Proteomes" id="UP001501671"/>
    </source>
</evidence>
<comment type="similarity">
    <text evidence="1">Belongs to the UPF0065 (bug) family.</text>
</comment>
<name>A0ABP8HEC6_9BURK</name>
<dbReference type="RefSeq" id="WP_345251160.1">
    <property type="nucleotide sequence ID" value="NZ_BAABFO010000019.1"/>
</dbReference>
<dbReference type="PIRSF" id="PIRSF017082">
    <property type="entry name" value="YflP"/>
    <property type="match status" value="1"/>
</dbReference>
<keyword evidence="4" id="KW-1185">Reference proteome</keyword>
<feature type="signal peptide" evidence="2">
    <location>
        <begin position="1"/>
        <end position="26"/>
    </location>
</feature>
<evidence type="ECO:0000256" key="2">
    <source>
        <dbReference type="SAM" id="SignalP"/>
    </source>
</evidence>
<sequence>MKFDRIAHCLGVCALAASVATTAAHAQEYPAGAVRVILGTAAGTTTDNTARKVTERLSALLDRPFVVDNRPGGHGIIAMQAVRSSPADGRTLTVASGSALAINPALYQDLPYDSEKDLAPIVLLSKSPLFLAVDPKLPIHNVAEFIAYAKARPGKLNYGSDGAGSTGHIATELLARATGLKMVHVPYKGTAAMLTDMVASHIQLAIVSAASVLPLGRAGKVRLIGVTSAARSPAMPDVPTFMEQGVKDYDISAWSALLGPAGMPADLVNRMNAAVNKVLRDPSMEQLFLVDGGKPQGGSAEDLKNYLHSEIGHWAQAVRISGARVN</sequence>
<dbReference type="PANTHER" id="PTHR42928:SF5">
    <property type="entry name" value="BLR1237 PROTEIN"/>
    <property type="match status" value="1"/>
</dbReference>
<dbReference type="CDD" id="cd13578">
    <property type="entry name" value="PBP2_Bug27"/>
    <property type="match status" value="1"/>
</dbReference>
<dbReference type="InterPro" id="IPR005064">
    <property type="entry name" value="BUG"/>
</dbReference>
<dbReference type="Gene3D" id="3.40.190.150">
    <property type="entry name" value="Bordetella uptake gene, domain 1"/>
    <property type="match status" value="1"/>
</dbReference>
<dbReference type="Pfam" id="PF03401">
    <property type="entry name" value="TctC"/>
    <property type="match status" value="1"/>
</dbReference>
<comment type="caution">
    <text evidence="3">The sequence shown here is derived from an EMBL/GenBank/DDBJ whole genome shotgun (WGS) entry which is preliminary data.</text>
</comment>
<organism evidence="3 4">
    <name type="scientific">Pigmentiphaga soli</name>
    <dbReference type="NCBI Taxonomy" id="1007095"/>
    <lineage>
        <taxon>Bacteria</taxon>
        <taxon>Pseudomonadati</taxon>
        <taxon>Pseudomonadota</taxon>
        <taxon>Betaproteobacteria</taxon>
        <taxon>Burkholderiales</taxon>
        <taxon>Alcaligenaceae</taxon>
        <taxon>Pigmentiphaga</taxon>
    </lineage>
</organism>
<dbReference type="Proteomes" id="UP001501671">
    <property type="component" value="Unassembled WGS sequence"/>
</dbReference>
<reference evidence="4" key="1">
    <citation type="journal article" date="2019" name="Int. J. Syst. Evol. Microbiol.">
        <title>The Global Catalogue of Microorganisms (GCM) 10K type strain sequencing project: providing services to taxonomists for standard genome sequencing and annotation.</title>
        <authorList>
            <consortium name="The Broad Institute Genomics Platform"/>
            <consortium name="The Broad Institute Genome Sequencing Center for Infectious Disease"/>
            <person name="Wu L."/>
            <person name="Ma J."/>
        </authorList>
    </citation>
    <scope>NUCLEOTIDE SEQUENCE [LARGE SCALE GENOMIC DNA]</scope>
    <source>
        <strain evidence="4">JCM 17666</strain>
    </source>
</reference>